<evidence type="ECO:0000256" key="2">
    <source>
        <dbReference type="ARBA" id="ARBA00022723"/>
    </source>
</evidence>
<keyword evidence="4 5" id="KW-0694">RNA-binding</keyword>
<dbReference type="GO" id="GO:1990074">
    <property type="term" value="P:polyuridylation-dependent mRNA catabolic process"/>
    <property type="evidence" value="ECO:0007669"/>
    <property type="project" value="UniProtKB-UniRule"/>
</dbReference>
<reference evidence="8 9" key="1">
    <citation type="submission" date="2020-04" db="EMBL/GenBank/DDBJ databases">
        <title>Plant Genome Project.</title>
        <authorList>
            <person name="Zhang R.-G."/>
        </authorList>
    </citation>
    <scope>NUCLEOTIDE SEQUENCE [LARGE SCALE GENOMIC DNA]</scope>
    <source>
        <strain evidence="8">YNK0</strain>
        <tissue evidence="8">Leaf</tissue>
    </source>
</reference>
<comment type="cofactor">
    <cofactor evidence="5">
        <name>Mg(2+)</name>
        <dbReference type="ChEBI" id="CHEBI:18420"/>
    </cofactor>
    <cofactor evidence="5">
        <name>Mn(2+)</name>
        <dbReference type="ChEBI" id="CHEBI:29035"/>
    </cofactor>
</comment>
<dbReference type="GO" id="GO:0000175">
    <property type="term" value="F:3'-5'-RNA exonuclease activity"/>
    <property type="evidence" value="ECO:0007669"/>
    <property type="project" value="UniProtKB-UniRule"/>
</dbReference>
<keyword evidence="9" id="KW-1185">Reference proteome</keyword>
<comment type="caution">
    <text evidence="8">The sequence shown here is derived from an EMBL/GenBank/DDBJ whole genome shotgun (WGS) entry which is preliminary data.</text>
</comment>
<dbReference type="SMART" id="SM00955">
    <property type="entry name" value="RNB"/>
    <property type="match status" value="1"/>
</dbReference>
<dbReference type="Gene3D" id="2.40.50.690">
    <property type="match status" value="1"/>
</dbReference>
<evidence type="ECO:0000256" key="3">
    <source>
        <dbReference type="ARBA" id="ARBA00022842"/>
    </source>
</evidence>
<dbReference type="InterPro" id="IPR050180">
    <property type="entry name" value="RNR_Ribonuclease"/>
</dbReference>
<dbReference type="GO" id="GO:0003723">
    <property type="term" value="F:RNA binding"/>
    <property type="evidence" value="ECO:0007669"/>
    <property type="project" value="UniProtKB-KW"/>
</dbReference>
<feature type="site" description="Important for catalytic activity" evidence="5">
    <location>
        <position position="504"/>
    </location>
</feature>
<dbReference type="Proteomes" id="UP000655225">
    <property type="component" value="Unassembled WGS sequence"/>
</dbReference>
<dbReference type="PANTHER" id="PTHR23355:SF9">
    <property type="entry name" value="DIS3-LIKE EXONUCLEASE 2"/>
    <property type="match status" value="1"/>
</dbReference>
<comment type="subcellular location">
    <subcellularLocation>
        <location evidence="5">Cytoplasm</location>
    </subcellularLocation>
    <subcellularLocation>
        <location evidence="5">Cytoplasm</location>
        <location evidence="5">P-body</location>
    </subcellularLocation>
</comment>
<organism evidence="8 9">
    <name type="scientific">Tetracentron sinense</name>
    <name type="common">Spur-leaf</name>
    <dbReference type="NCBI Taxonomy" id="13715"/>
    <lineage>
        <taxon>Eukaryota</taxon>
        <taxon>Viridiplantae</taxon>
        <taxon>Streptophyta</taxon>
        <taxon>Embryophyta</taxon>
        <taxon>Tracheophyta</taxon>
        <taxon>Spermatophyta</taxon>
        <taxon>Magnoliopsida</taxon>
        <taxon>Trochodendrales</taxon>
        <taxon>Trochodendraceae</taxon>
        <taxon>Tetracentron</taxon>
    </lineage>
</organism>
<keyword evidence="5" id="KW-0378">Hydrolase</keyword>
<evidence type="ECO:0000313" key="8">
    <source>
        <dbReference type="EMBL" id="KAF8377034.1"/>
    </source>
</evidence>
<dbReference type="HAMAP" id="MF_03045">
    <property type="entry name" value="DIS3L2"/>
    <property type="match status" value="1"/>
</dbReference>
<feature type="region of interest" description="Disordered" evidence="6">
    <location>
        <begin position="109"/>
        <end position="134"/>
    </location>
</feature>
<dbReference type="FunFam" id="2.40.50.700:FF:000005">
    <property type="entry name" value="DIS3-like exonuclease 2"/>
    <property type="match status" value="1"/>
</dbReference>
<evidence type="ECO:0000256" key="1">
    <source>
        <dbReference type="ARBA" id="ARBA00022490"/>
    </source>
</evidence>
<dbReference type="OrthoDB" id="372421at2759"/>
<keyword evidence="3 5" id="KW-0460">Magnesium</keyword>
<dbReference type="OMA" id="YCKSIAG"/>
<proteinExistence type="inferred from homology"/>
<dbReference type="GO" id="GO:0046872">
    <property type="term" value="F:metal ion binding"/>
    <property type="evidence" value="ECO:0007669"/>
    <property type="project" value="UniProtKB-KW"/>
</dbReference>
<dbReference type="FunFam" id="2.40.50.690:FF:000007">
    <property type="entry name" value="DIS3-like exonuclease 2"/>
    <property type="match status" value="1"/>
</dbReference>
<dbReference type="EMBL" id="JABCRI010000024">
    <property type="protein sequence ID" value="KAF8377034.1"/>
    <property type="molecule type" value="Genomic_DNA"/>
</dbReference>
<dbReference type="Pfam" id="PF00773">
    <property type="entry name" value="RNB"/>
    <property type="match status" value="1"/>
</dbReference>
<dbReference type="PANTHER" id="PTHR23355">
    <property type="entry name" value="RIBONUCLEASE"/>
    <property type="match status" value="1"/>
</dbReference>
<evidence type="ECO:0000313" key="9">
    <source>
        <dbReference type="Proteomes" id="UP000655225"/>
    </source>
</evidence>
<evidence type="ECO:0000256" key="5">
    <source>
        <dbReference type="HAMAP-Rule" id="MF_03045"/>
    </source>
</evidence>
<dbReference type="AlphaFoldDB" id="A0A834YCT1"/>
<gene>
    <name evidence="8" type="ORF">HHK36_030406</name>
</gene>
<keyword evidence="2 5" id="KW-0479">Metal-binding</keyword>
<comment type="function">
    <text evidence="5">3'-5'-exoribonuclease that specifically recognizes RNAs polyuridylated at their 3' end and mediates their degradation. Component of an exosome-independent RNA degradation pathway that mediates degradation of cytoplasmic mRNAs that have been deadenylated and subsequently uridylated at their 3'.</text>
</comment>
<keyword evidence="5" id="KW-0464">Manganese</keyword>
<keyword evidence="5" id="KW-0540">Nuclease</keyword>
<dbReference type="Gene3D" id="2.40.50.700">
    <property type="match status" value="1"/>
</dbReference>
<feature type="domain" description="RNB" evidence="7">
    <location>
        <begin position="484"/>
        <end position="838"/>
    </location>
</feature>
<evidence type="ECO:0000256" key="4">
    <source>
        <dbReference type="ARBA" id="ARBA00022884"/>
    </source>
</evidence>
<comment type="similarity">
    <text evidence="5">Belongs to the RNR ribonuclease family. DIS3L2 subfamily.</text>
</comment>
<dbReference type="InterPro" id="IPR028591">
    <property type="entry name" value="DIS3L2"/>
</dbReference>
<dbReference type="InterPro" id="IPR041505">
    <property type="entry name" value="Dis3_CSD2"/>
</dbReference>
<feature type="compositionally biased region" description="Basic and acidic residues" evidence="6">
    <location>
        <begin position="109"/>
        <end position="119"/>
    </location>
</feature>
<dbReference type="InterPro" id="IPR001900">
    <property type="entry name" value="RNase_II/R"/>
</dbReference>
<dbReference type="SUPFAM" id="SSF50249">
    <property type="entry name" value="Nucleic acid-binding proteins"/>
    <property type="match status" value="3"/>
</dbReference>
<evidence type="ECO:0000256" key="6">
    <source>
        <dbReference type="SAM" id="MobiDB-lite"/>
    </source>
</evidence>
<keyword evidence="1 5" id="KW-0963">Cytoplasm</keyword>
<dbReference type="InterPro" id="IPR012340">
    <property type="entry name" value="NA-bd_OB-fold"/>
</dbReference>
<protein>
    <recommendedName>
        <fullName evidence="5">DIS3-like exonuclease 2</fullName>
        <ecNumber evidence="5">3.1.13.-</ecNumber>
    </recommendedName>
</protein>
<dbReference type="EC" id="3.1.13.-" evidence="5"/>
<sequence length="1097" mass="123633">MSHYHLHNYEIDHLLGTLISELVPDAVDCTRTTSSVIRATLSTVPELRPPSFELCYRLYPSYVLRPPSYAVDCTRTTSSVLRATLSTVPELRLPSYAVNFMRGMAEQISVERSEDGDKEKKKKRRSNRRSKQSPSISVCKISICFHNEGFSDMQRKYFVPHWSVEAVNEALEKGDAFKAYFRVNAHNRLEAYCTIDGVPIDVLINGVATQNRAVEGDMVAVKVDPLVFWTRMKGSAGNYNHSVPTEECNVLPEAVEVDGNCKGKDKIDANCAYTELVGCRSYNYGSNEHNSYPSHVGCSSVQNEASNAVAKICAMINSFPSKRPAGRVVAIIERSPRRDTVVGFLSVKQWFSYRQGYKKDTKKNNNSISFSNWEYIQLTPTDPKFPKMMVSVIDLPDCIKKRLKECDATIEMELVAARIDDWGEENLLPQAHIIHILGRSGEIEPQIAAILFENAICTADFSSEVLSCLPTVPWEVPKEELESRRDLRNVCTFTIDPSAATDLDDALSVERISNGIFRVGVHIADVSYFVLPDKALDREAQIRSTSVYILQHKLPMLPKLLSEDIGSLIPWEDRLAFSIIWDINLDGDIVDRWIGRTVIRSCCKLSYQHVQDIIDGFMDEGNLSTLGIGCSQMHDQFELADVIKSVKSLHEIAKMLKEIRFEDGALHLESSKLVFLFDECGIPYDSMHCEQKDSNFLVEEFMLLANRTAAEVISRAFPDCALLRRHPEPNMRKLREFEAFCSKHGLQVDTSSSRKLHLSLGKIKEMLKNDPVLFDILMSYASRPMQLAAYFCTGDLKDRETDWAHYSLAVPLYTHFTCPLRRYPDILVHRTLAAAIEAEGMYLKQRGMLQKMNKVEAMTRKFFTSIYFDKDAAESKDGQEALSAAALKHRVPCTEILGDVAAYFNERKLASKHAEDAGHKLYLWALLKKKEILISEARVLGLGPKFMSIYIHKLAIERRINYDEVEGLRIEWLETTSTLVLDICMNKRSQRRGSPSRWRALEDVAWVISPCDLKTKQVVFGNTCEDGGTQLGGATGVPFKDPEPIHNPGISDGETDPAVFPLTVQILSTIPVALHAVGGDGEPLDIGARLYMSSYFW</sequence>
<dbReference type="GO" id="GO:0000956">
    <property type="term" value="P:nuclear-transcribed mRNA catabolic process"/>
    <property type="evidence" value="ECO:0007669"/>
    <property type="project" value="UniProtKB-UniRule"/>
</dbReference>
<feature type="binding site" evidence="5">
    <location>
        <position position="505"/>
    </location>
    <ligand>
        <name>Mg(2+)</name>
        <dbReference type="ChEBI" id="CHEBI:18420"/>
    </ligand>
</feature>
<dbReference type="GO" id="GO:0000932">
    <property type="term" value="C:P-body"/>
    <property type="evidence" value="ECO:0007669"/>
    <property type="project" value="UniProtKB-SubCell"/>
</dbReference>
<feature type="binding site" evidence="5">
    <location>
        <position position="496"/>
    </location>
    <ligand>
        <name>Mg(2+)</name>
        <dbReference type="ChEBI" id="CHEBI:18420"/>
    </ligand>
</feature>
<keyword evidence="5" id="KW-0269">Exonuclease</keyword>
<feature type="compositionally biased region" description="Basic residues" evidence="6">
    <location>
        <begin position="120"/>
        <end position="131"/>
    </location>
</feature>
<dbReference type="Pfam" id="PF17849">
    <property type="entry name" value="OB_Dis3"/>
    <property type="match status" value="1"/>
</dbReference>
<name>A0A834YCT1_TETSI</name>
<evidence type="ECO:0000259" key="7">
    <source>
        <dbReference type="SMART" id="SM00955"/>
    </source>
</evidence>
<accession>A0A834YCT1</accession>